<dbReference type="AlphaFoldDB" id="A0AA36F5X8"/>
<evidence type="ECO:0000313" key="2">
    <source>
        <dbReference type="Proteomes" id="UP001162480"/>
    </source>
</evidence>
<organism evidence="1 2">
    <name type="scientific">Octopus vulgaris</name>
    <name type="common">Common octopus</name>
    <dbReference type="NCBI Taxonomy" id="6645"/>
    <lineage>
        <taxon>Eukaryota</taxon>
        <taxon>Metazoa</taxon>
        <taxon>Spiralia</taxon>
        <taxon>Lophotrochozoa</taxon>
        <taxon>Mollusca</taxon>
        <taxon>Cephalopoda</taxon>
        <taxon>Coleoidea</taxon>
        <taxon>Octopodiformes</taxon>
        <taxon>Octopoda</taxon>
        <taxon>Incirrata</taxon>
        <taxon>Octopodidae</taxon>
        <taxon>Octopus</taxon>
    </lineage>
</organism>
<sequence>MYPRSKHWHLCVLERQRDQSSVHKHTRVMPSAECHNNHRLVCCKLKPHFKPKSAKKTGTANNKKIKTSDLQINEVKVNFQAGLQAKLDKSNRPSDPSSEILWEQLKTAILQPTAEILGFTKKKDKDWFDENDVLIQKLLKKRSVHQAHLAQPTCLEKKAAFGQACSLLQRKLREVQIEWWTSLARRTQLCADSGDYRGFYEALKAVYGPAHQVRSPLGSSDGLALLTDTASILNRWSEYFQALFSAN</sequence>
<proteinExistence type="predicted"/>
<name>A0AA36F5X8_OCTVU</name>
<accession>A0AA36F5X8</accession>
<protein>
    <submittedName>
        <fullName evidence="1">Uncharacterized protein</fullName>
    </submittedName>
</protein>
<keyword evidence="2" id="KW-1185">Reference proteome</keyword>
<dbReference type="Proteomes" id="UP001162480">
    <property type="component" value="Chromosome 7"/>
</dbReference>
<reference evidence="1" key="1">
    <citation type="submission" date="2023-08" db="EMBL/GenBank/DDBJ databases">
        <authorList>
            <person name="Alioto T."/>
            <person name="Alioto T."/>
            <person name="Gomez Garrido J."/>
        </authorList>
    </citation>
    <scope>NUCLEOTIDE SEQUENCE</scope>
</reference>
<dbReference type="EMBL" id="OX597820">
    <property type="protein sequence ID" value="CAI9725677.1"/>
    <property type="molecule type" value="Genomic_DNA"/>
</dbReference>
<evidence type="ECO:0000313" key="1">
    <source>
        <dbReference type="EMBL" id="CAI9725677.1"/>
    </source>
</evidence>
<gene>
    <name evidence="1" type="ORF">OCTVUL_1B022426</name>
</gene>